<evidence type="ECO:0000256" key="1">
    <source>
        <dbReference type="ARBA" id="ARBA00004141"/>
    </source>
</evidence>
<evidence type="ECO:0000256" key="3">
    <source>
        <dbReference type="ARBA" id="ARBA00022989"/>
    </source>
</evidence>
<dbReference type="OrthoDB" id="5348404at2759"/>
<feature type="transmembrane region" description="Helical" evidence="6">
    <location>
        <begin position="244"/>
        <end position="268"/>
    </location>
</feature>
<feature type="compositionally biased region" description="Polar residues" evidence="5">
    <location>
        <begin position="530"/>
        <end position="541"/>
    </location>
</feature>
<evidence type="ECO:0000313" key="8">
    <source>
        <dbReference type="Proteomes" id="UP000664132"/>
    </source>
</evidence>
<feature type="transmembrane region" description="Helical" evidence="6">
    <location>
        <begin position="288"/>
        <end position="310"/>
    </location>
</feature>
<feature type="transmembrane region" description="Helical" evidence="6">
    <location>
        <begin position="71"/>
        <end position="91"/>
    </location>
</feature>
<dbReference type="AlphaFoldDB" id="A0A8H7TGI5"/>
<reference evidence="7" key="1">
    <citation type="submission" date="2021-02" db="EMBL/GenBank/DDBJ databases">
        <title>Genome sequence Cadophora malorum strain M34.</title>
        <authorList>
            <person name="Stefanovic E."/>
            <person name="Vu D."/>
            <person name="Scully C."/>
            <person name="Dijksterhuis J."/>
            <person name="Roader J."/>
            <person name="Houbraken J."/>
        </authorList>
    </citation>
    <scope>NUCLEOTIDE SEQUENCE</scope>
    <source>
        <strain evidence="7">M34</strain>
    </source>
</reference>
<feature type="transmembrane region" description="Helical" evidence="6">
    <location>
        <begin position="35"/>
        <end position="59"/>
    </location>
</feature>
<dbReference type="Proteomes" id="UP000664132">
    <property type="component" value="Unassembled WGS sequence"/>
</dbReference>
<dbReference type="PANTHER" id="PTHR23423">
    <property type="entry name" value="ORGANIC SOLUTE TRANSPORTER-RELATED"/>
    <property type="match status" value="1"/>
</dbReference>
<sequence length="598" mass="68011">MGLLTLNGTCNSTLDEMRIGSSEIPMVGTMTFHTIGLIVAAACAFIAILLSFYLIWMHALHYTKPYEQRHIIRILFMIPTYAAASFLQFYFYWHAVYFQVICDCYEAFAIASFFALLCHYIAPDLHEQKMYFRSIEPKPWVWPITWFKSCCCGQRGPWRTPRSGLTWFNIIWTGVYHYCFIRVSMTVTAVVTQYFGKYCESSNSPVFAHIWILVIESIAVTIAMYCLIQFYVQLRLDLAAHSPFLKVLAIKLVIFLSFWQSFMISILTSSTLNVVSPTAKIAYPDLKVGIPSLLLCIEMALFAILHLFAFSWKPYASSSSGSDYPVSHLKNTLGPKQGGFLGIKALIDAMNPWDLVKAFARGMRWLFVGVKHRENDASYKTSSFDINNPQNDDMSLQSTQDGYKRTQNLPIAEEFRRSKFGMPGFVGGKKVDDEGAGLIAHAQPNPLNTVSSGYVPARQRYDINGQDISSGGTVYTPYNPDRSQTPAGDIGMAVTDPPEPYQSHVVQQYRPKQPSETYVDEMRQERRRQQTPSEMWANSRQPLGAEEEVEDPRRPVVHNALWGGQEQGQGQQSQQQYPQQQPPNPNSIQYQQHHQNQF</sequence>
<evidence type="ECO:0000256" key="5">
    <source>
        <dbReference type="SAM" id="MobiDB-lite"/>
    </source>
</evidence>
<evidence type="ECO:0000256" key="6">
    <source>
        <dbReference type="SAM" id="Phobius"/>
    </source>
</evidence>
<dbReference type="Pfam" id="PF03619">
    <property type="entry name" value="Solute_trans_a"/>
    <property type="match status" value="1"/>
</dbReference>
<evidence type="ECO:0008006" key="9">
    <source>
        <dbReference type="Google" id="ProtNLM"/>
    </source>
</evidence>
<feature type="region of interest" description="Disordered" evidence="5">
    <location>
        <begin position="463"/>
        <end position="598"/>
    </location>
</feature>
<feature type="transmembrane region" description="Helical" evidence="6">
    <location>
        <begin position="208"/>
        <end position="232"/>
    </location>
</feature>
<dbReference type="EMBL" id="JAFJYH010000129">
    <property type="protein sequence ID" value="KAG4418403.1"/>
    <property type="molecule type" value="Genomic_DNA"/>
</dbReference>
<name>A0A8H7TGI5_9HELO</name>
<dbReference type="GO" id="GO:0016020">
    <property type="term" value="C:membrane"/>
    <property type="evidence" value="ECO:0007669"/>
    <property type="project" value="UniProtKB-SubCell"/>
</dbReference>
<keyword evidence="4 6" id="KW-0472">Membrane</keyword>
<feature type="transmembrane region" description="Helical" evidence="6">
    <location>
        <begin position="97"/>
        <end position="122"/>
    </location>
</feature>
<keyword evidence="3 6" id="KW-1133">Transmembrane helix</keyword>
<proteinExistence type="predicted"/>
<evidence type="ECO:0000256" key="2">
    <source>
        <dbReference type="ARBA" id="ARBA00022692"/>
    </source>
</evidence>
<organism evidence="7 8">
    <name type="scientific">Cadophora malorum</name>
    <dbReference type="NCBI Taxonomy" id="108018"/>
    <lineage>
        <taxon>Eukaryota</taxon>
        <taxon>Fungi</taxon>
        <taxon>Dikarya</taxon>
        <taxon>Ascomycota</taxon>
        <taxon>Pezizomycotina</taxon>
        <taxon>Leotiomycetes</taxon>
        <taxon>Helotiales</taxon>
        <taxon>Ploettnerulaceae</taxon>
        <taxon>Cadophora</taxon>
    </lineage>
</organism>
<feature type="compositionally biased region" description="Low complexity" evidence="5">
    <location>
        <begin position="568"/>
        <end position="579"/>
    </location>
</feature>
<gene>
    <name evidence="7" type="ORF">IFR04_008470</name>
</gene>
<comment type="caution">
    <text evidence="7">The sequence shown here is derived from an EMBL/GenBank/DDBJ whole genome shotgun (WGS) entry which is preliminary data.</text>
</comment>
<keyword evidence="8" id="KW-1185">Reference proteome</keyword>
<protein>
    <recommendedName>
        <fullName evidence="9">DUF300-domain-containing protein</fullName>
    </recommendedName>
</protein>
<evidence type="ECO:0000313" key="7">
    <source>
        <dbReference type="EMBL" id="KAG4418403.1"/>
    </source>
</evidence>
<feature type="transmembrane region" description="Helical" evidence="6">
    <location>
        <begin position="175"/>
        <end position="196"/>
    </location>
</feature>
<accession>A0A8H7TGI5</accession>
<comment type="subcellular location">
    <subcellularLocation>
        <location evidence="1">Membrane</location>
        <topology evidence="1">Multi-pass membrane protein</topology>
    </subcellularLocation>
</comment>
<evidence type="ECO:0000256" key="4">
    <source>
        <dbReference type="ARBA" id="ARBA00023136"/>
    </source>
</evidence>
<keyword evidence="2 6" id="KW-0812">Transmembrane</keyword>
<dbReference type="SMART" id="SM01417">
    <property type="entry name" value="Solute_trans_a"/>
    <property type="match status" value="1"/>
</dbReference>
<dbReference type="InterPro" id="IPR005178">
    <property type="entry name" value="Ostalpha/TMEM184C"/>
</dbReference>